<dbReference type="Proteomes" id="UP000014243">
    <property type="component" value="Unassembled WGS sequence"/>
</dbReference>
<keyword evidence="1" id="KW-1133">Transmembrane helix</keyword>
<proteinExistence type="predicted"/>
<gene>
    <name evidence="2" type="ORF">Lpp126_14985</name>
</gene>
<evidence type="ECO:0000313" key="3">
    <source>
        <dbReference type="Proteomes" id="UP000014243"/>
    </source>
</evidence>
<keyword evidence="1" id="KW-0472">Membrane</keyword>
<feature type="transmembrane region" description="Helical" evidence="1">
    <location>
        <begin position="20"/>
        <end position="38"/>
    </location>
</feature>
<name>S2RWI4_LACPA</name>
<dbReference type="EMBL" id="ANKC01001068">
    <property type="protein sequence ID" value="EPC71703.1"/>
    <property type="molecule type" value="Genomic_DNA"/>
</dbReference>
<protein>
    <submittedName>
        <fullName evidence="2">Uncharacterized protein</fullName>
    </submittedName>
</protein>
<organism evidence="2 3">
    <name type="scientific">Lacticaseibacillus paracasei subsp. paracasei Lpp126</name>
    <dbReference type="NCBI Taxonomy" id="1256206"/>
    <lineage>
        <taxon>Bacteria</taxon>
        <taxon>Bacillati</taxon>
        <taxon>Bacillota</taxon>
        <taxon>Bacilli</taxon>
        <taxon>Lactobacillales</taxon>
        <taxon>Lactobacillaceae</taxon>
        <taxon>Lacticaseibacillus</taxon>
    </lineage>
</organism>
<accession>S2RWI4</accession>
<sequence>MELLNGCLPFLHDKFYELLLDIRLAIWLYNMLAVVFLANSKLFKIVFAAKGQLLCELPPVNKGGGVFDSPPLACS</sequence>
<evidence type="ECO:0000313" key="2">
    <source>
        <dbReference type="EMBL" id="EPC71703.1"/>
    </source>
</evidence>
<keyword evidence="1" id="KW-0812">Transmembrane</keyword>
<reference evidence="2 3" key="1">
    <citation type="journal article" date="2013" name="PLoS ONE">
        <title>Lactobacillus paracasei comparative genomics: towards species pan-genome definition and exploitation of diversity.</title>
        <authorList>
            <person name="Smokvina T."/>
            <person name="Wels M."/>
            <person name="Polka J."/>
            <person name="Chervaux C."/>
            <person name="Brisse S."/>
            <person name="Boekhorst J."/>
            <person name="van Hylckama Vlieg J.E."/>
            <person name="Siezen R.J."/>
        </authorList>
    </citation>
    <scope>NUCLEOTIDE SEQUENCE [LARGE SCALE GENOMIC DNA]</scope>
    <source>
        <strain evidence="2 3">Lpp126</strain>
    </source>
</reference>
<dbReference type="AlphaFoldDB" id="S2RWI4"/>
<evidence type="ECO:0000256" key="1">
    <source>
        <dbReference type="SAM" id="Phobius"/>
    </source>
</evidence>
<comment type="caution">
    <text evidence="2">The sequence shown here is derived from an EMBL/GenBank/DDBJ whole genome shotgun (WGS) entry which is preliminary data.</text>
</comment>